<evidence type="ECO:0000313" key="2">
    <source>
        <dbReference type="Proteomes" id="UP000693946"/>
    </source>
</evidence>
<accession>A0AAV6RTM5</accession>
<sequence>MLLYHHESYFERDFPRNPVRNYARLDSVMETPIPRPRPPWQLLSDRSLPPSLFSSGSSSVSSTLQPGCRSRSAVLLQQMSEPAE</sequence>
<name>A0AAV6RTM5_SOLSE</name>
<comment type="caution">
    <text evidence="1">The sequence shown here is derived from an EMBL/GenBank/DDBJ whole genome shotgun (WGS) entry which is preliminary data.</text>
</comment>
<keyword evidence="2" id="KW-1185">Reference proteome</keyword>
<protein>
    <submittedName>
        <fullName evidence="1">Uncharacterized protein</fullName>
    </submittedName>
</protein>
<reference evidence="1 2" key="1">
    <citation type="journal article" date="2021" name="Sci. Rep.">
        <title>Chromosome anchoring in Senegalese sole (Solea senegalensis) reveals sex-associated markers and genome rearrangements in flatfish.</title>
        <authorList>
            <person name="Guerrero-Cozar I."/>
            <person name="Gomez-Garrido J."/>
            <person name="Berbel C."/>
            <person name="Martinez-Blanch J.F."/>
            <person name="Alioto T."/>
            <person name="Claros M.G."/>
            <person name="Gagnaire P.A."/>
            <person name="Manchado M."/>
        </authorList>
    </citation>
    <scope>NUCLEOTIDE SEQUENCE [LARGE SCALE GENOMIC DNA]</scope>
    <source>
        <strain evidence="1">Sse05_10M</strain>
    </source>
</reference>
<dbReference type="EMBL" id="JAGKHQ010000009">
    <property type="protein sequence ID" value="KAG7508791.1"/>
    <property type="molecule type" value="Genomic_DNA"/>
</dbReference>
<dbReference type="Proteomes" id="UP000693946">
    <property type="component" value="Linkage Group LG17"/>
</dbReference>
<evidence type="ECO:0000313" key="1">
    <source>
        <dbReference type="EMBL" id="KAG7508791.1"/>
    </source>
</evidence>
<dbReference type="AlphaFoldDB" id="A0AAV6RTM5"/>
<gene>
    <name evidence="1" type="ORF">JOB18_024551</name>
</gene>
<proteinExistence type="predicted"/>
<organism evidence="1 2">
    <name type="scientific">Solea senegalensis</name>
    <name type="common">Senegalese sole</name>
    <dbReference type="NCBI Taxonomy" id="28829"/>
    <lineage>
        <taxon>Eukaryota</taxon>
        <taxon>Metazoa</taxon>
        <taxon>Chordata</taxon>
        <taxon>Craniata</taxon>
        <taxon>Vertebrata</taxon>
        <taxon>Euteleostomi</taxon>
        <taxon>Actinopterygii</taxon>
        <taxon>Neopterygii</taxon>
        <taxon>Teleostei</taxon>
        <taxon>Neoteleostei</taxon>
        <taxon>Acanthomorphata</taxon>
        <taxon>Carangaria</taxon>
        <taxon>Pleuronectiformes</taxon>
        <taxon>Pleuronectoidei</taxon>
        <taxon>Soleidae</taxon>
        <taxon>Solea</taxon>
    </lineage>
</organism>